<evidence type="ECO:0000256" key="1">
    <source>
        <dbReference type="SAM" id="MobiDB-lite"/>
    </source>
</evidence>
<evidence type="ECO:0000313" key="2">
    <source>
        <dbReference type="EMBL" id="GJQ12056.1"/>
    </source>
</evidence>
<dbReference type="EMBL" id="BQMJ01000029">
    <property type="protein sequence ID" value="GJQ12056.1"/>
    <property type="molecule type" value="Genomic_DNA"/>
</dbReference>
<gene>
    <name evidence="2" type="ORF">GpartN1_g3847.t1</name>
    <name evidence="3" type="ORF">GpartN1_g5524.t1</name>
</gene>
<reference evidence="2" key="2">
    <citation type="submission" date="2022-01" db="EMBL/GenBank/DDBJ databases">
        <authorList>
            <person name="Hirooka S."/>
            <person name="Miyagishima S.Y."/>
        </authorList>
    </citation>
    <scope>NUCLEOTIDE SEQUENCE</scope>
    <source>
        <strain evidence="2">NBRC 102759</strain>
    </source>
</reference>
<proteinExistence type="predicted"/>
<protein>
    <submittedName>
        <fullName evidence="2">Uncharacterized protein</fullName>
    </submittedName>
</protein>
<evidence type="ECO:0000313" key="3">
    <source>
        <dbReference type="EMBL" id="GJQ13733.1"/>
    </source>
</evidence>
<feature type="region of interest" description="Disordered" evidence="1">
    <location>
        <begin position="1"/>
        <end position="116"/>
    </location>
</feature>
<reference evidence="2" key="1">
    <citation type="journal article" date="2022" name="Proc. Natl. Acad. Sci. U.S.A.">
        <title>Life cycle and functional genomics of the unicellular red alga Galdieria for elucidating algal and plant evolution and industrial use.</title>
        <authorList>
            <person name="Hirooka S."/>
            <person name="Itabashi T."/>
            <person name="Ichinose T.M."/>
            <person name="Onuma R."/>
            <person name="Fujiwara T."/>
            <person name="Yamashita S."/>
            <person name="Jong L.W."/>
            <person name="Tomita R."/>
            <person name="Iwane A.H."/>
            <person name="Miyagishima S.Y."/>
        </authorList>
    </citation>
    <scope>NUCLEOTIDE SEQUENCE</scope>
    <source>
        <strain evidence="2">NBRC 102759</strain>
    </source>
</reference>
<dbReference type="Proteomes" id="UP001061958">
    <property type="component" value="Unassembled WGS sequence"/>
</dbReference>
<dbReference type="EMBL" id="BQMJ01000046">
    <property type="protein sequence ID" value="GJQ13733.1"/>
    <property type="molecule type" value="Genomic_DNA"/>
</dbReference>
<accession>A0A9C7UQU1</accession>
<name>A0A9C7UQU1_9RHOD</name>
<evidence type="ECO:0000313" key="4">
    <source>
        <dbReference type="Proteomes" id="UP001061958"/>
    </source>
</evidence>
<feature type="compositionally biased region" description="Basic residues" evidence="1">
    <location>
        <begin position="49"/>
        <end position="61"/>
    </location>
</feature>
<dbReference type="AlphaFoldDB" id="A0A9C7UQU1"/>
<feature type="compositionally biased region" description="Polar residues" evidence="1">
    <location>
        <begin position="15"/>
        <end position="28"/>
    </location>
</feature>
<keyword evidence="4" id="KW-1185">Reference proteome</keyword>
<feature type="compositionally biased region" description="Polar residues" evidence="1">
    <location>
        <begin position="90"/>
        <end position="105"/>
    </location>
</feature>
<comment type="caution">
    <text evidence="2">The sequence shown here is derived from an EMBL/GenBank/DDBJ whole genome shotgun (WGS) entry which is preliminary data.</text>
</comment>
<sequence>MIHDSDASTLAPDSPLNTYKPNATNSPENIKARLRFAQNDKTNFEHNYASKKTKTLAKSKTKKEAQSNQTKCKKTNKSTTSNYGRRVSKSFISSNGQVKQSNSSEDSCRNKPSCDNQFQSEEIDNQENESFQQVSEKFKILQENWSLRWEILYMKWQRLQSTLDIHQPEPTDKIVYSQDAPIVEISNMWKMFMDNMALVKLHDNQDGSIVTYSLDSTSEFCIAQEHCVSTNQRISFLLHLLHEVIALYKRPEANLESNCFEQKLELFYQVWNSLTEMLCDITHTQSQFASIWQNLQQFLIGLFSDIVYGNIQVAASEKILQVFFHTNMTQITENLGRQLKTAIVEVIDRYKTALLEQQSHHLLLTRYTDLALLLERLPCCVWDQQNETALEQIATTLTFRFPFIATLLFAVSLHHKYKSAASAAPLSSQSQTS</sequence>
<organism evidence="2 4">
    <name type="scientific">Galdieria partita</name>
    <dbReference type="NCBI Taxonomy" id="83374"/>
    <lineage>
        <taxon>Eukaryota</taxon>
        <taxon>Rhodophyta</taxon>
        <taxon>Bangiophyceae</taxon>
        <taxon>Galdieriales</taxon>
        <taxon>Galdieriaceae</taxon>
        <taxon>Galdieria</taxon>
    </lineage>
</organism>